<proteinExistence type="predicted"/>
<dbReference type="Proteomes" id="UP000265970">
    <property type="component" value="Unassembled WGS sequence"/>
</dbReference>
<accession>A0A395XGM6</accession>
<name>A0A395XGM6_9BIFI</name>
<reference evidence="1 2" key="1">
    <citation type="submission" date="2018-08" db="EMBL/GenBank/DDBJ databases">
        <title>A genome reference for cultivated species of the human gut microbiota.</title>
        <authorList>
            <person name="Zou Y."/>
            <person name="Xue W."/>
            <person name="Luo G."/>
        </authorList>
    </citation>
    <scope>NUCLEOTIDE SEQUENCE [LARGE SCALE GENOMIC DNA]</scope>
    <source>
        <strain evidence="1 2">AF13-3LB</strain>
    </source>
</reference>
<dbReference type="EMBL" id="QRZV01000001">
    <property type="protein sequence ID" value="RGW11037.1"/>
    <property type="molecule type" value="Genomic_DNA"/>
</dbReference>
<dbReference type="AlphaFoldDB" id="A0A395XGM6"/>
<evidence type="ECO:0000313" key="1">
    <source>
        <dbReference type="EMBL" id="RGW11037.1"/>
    </source>
</evidence>
<protein>
    <submittedName>
        <fullName evidence="1">Uncharacterized protein</fullName>
    </submittedName>
</protein>
<organism evidence="1 2">
    <name type="scientific">Bifidobacterium pseudolongum</name>
    <dbReference type="NCBI Taxonomy" id="1694"/>
    <lineage>
        <taxon>Bacteria</taxon>
        <taxon>Bacillati</taxon>
        <taxon>Actinomycetota</taxon>
        <taxon>Actinomycetes</taxon>
        <taxon>Bifidobacteriales</taxon>
        <taxon>Bifidobacteriaceae</taxon>
        <taxon>Bifidobacterium</taxon>
    </lineage>
</organism>
<sequence length="66" mass="7011">MAFISSSRVAHAMISVLLVPLRNAQHMTSIAGMNGMLFAQTAAVRAGVVTRTPPTTQYSPEADHSL</sequence>
<gene>
    <name evidence="1" type="ORF">DWV92_01435</name>
</gene>
<evidence type="ECO:0000313" key="2">
    <source>
        <dbReference type="Proteomes" id="UP000265970"/>
    </source>
</evidence>
<comment type="caution">
    <text evidence="1">The sequence shown here is derived from an EMBL/GenBank/DDBJ whole genome shotgun (WGS) entry which is preliminary data.</text>
</comment>